<keyword evidence="2" id="KW-0472">Membrane</keyword>
<dbReference type="Gene3D" id="3.30.565.10">
    <property type="entry name" value="Histidine kinase-like ATPase, C-terminal domain"/>
    <property type="match status" value="1"/>
</dbReference>
<evidence type="ECO:0000313" key="4">
    <source>
        <dbReference type="Proteomes" id="UP001176891"/>
    </source>
</evidence>
<keyword evidence="1" id="KW-0802">TPR repeat</keyword>
<keyword evidence="2" id="KW-0812">Transmembrane</keyword>
<keyword evidence="4" id="KW-1185">Reference proteome</keyword>
<dbReference type="Gene3D" id="1.25.40.10">
    <property type="entry name" value="Tetratricopeptide repeat domain"/>
    <property type="match status" value="2"/>
</dbReference>
<name>A0ABT8X374_9FLAO</name>
<dbReference type="SMART" id="SM00028">
    <property type="entry name" value="TPR"/>
    <property type="match status" value="3"/>
</dbReference>
<protein>
    <recommendedName>
        <fullName evidence="5">ATP-binding protein</fullName>
    </recommendedName>
</protein>
<dbReference type="RefSeq" id="WP_303283028.1">
    <property type="nucleotide sequence ID" value="NZ_BAABCZ010000009.1"/>
</dbReference>
<evidence type="ECO:0000256" key="2">
    <source>
        <dbReference type="SAM" id="Phobius"/>
    </source>
</evidence>
<feature type="transmembrane region" description="Helical" evidence="2">
    <location>
        <begin position="336"/>
        <end position="356"/>
    </location>
</feature>
<sequence>MKYTILSFLFFFVVKNGFGAKVINSRQLDSLSYYSHMANNPTTDSSLITAYAFYERKKNESIKSNDTGSTIRHLRQIAIIQNELGDYFGAEISVVEALKLLETIKDSKNVINNKIGLYNQLGRIYLALLDYEGAIRYFDEGLKIAKLKDYINIIQNNKALVYIRQHRYELAENEFLKVYKNSLLQDDKKQLSRALDNLGFVQSKLNKPEGVEKLMTALKQRIAIKDNAGIYSSYKHLAEIYKDREDLEKVAYYAHKGYEVAKTINSPSFIKDALSGLINLNQDNNIAEYVKILDSITLAKQVQENKYAKMKYDYTEKEKLAKENELAREKEKGLKIFYLFIAGFILLISVFLFFILKSRHKKENIKKVYRAETRMSKKVHDEVANDVSSLMSFVENDLEIKADKKIELLDVLEDIYLRTRDISTQTASIDLINFTESLEYLLIQHKRKGTKIITNKISTINWSKVPDHKKMAIFRSVQELLVNMKKHSQAKVVSLVFKEDRRKKEIIYSDDGIGVSIKDVKLNGLLNVESRINNIGGSFNFITSKGNGFKAVLKFNS</sequence>
<evidence type="ECO:0000313" key="3">
    <source>
        <dbReference type="EMBL" id="MDO5988411.1"/>
    </source>
</evidence>
<organism evidence="3 4">
    <name type="scientific">Flavivirga amylovorans</name>
    <dbReference type="NCBI Taxonomy" id="870486"/>
    <lineage>
        <taxon>Bacteria</taxon>
        <taxon>Pseudomonadati</taxon>
        <taxon>Bacteroidota</taxon>
        <taxon>Flavobacteriia</taxon>
        <taxon>Flavobacteriales</taxon>
        <taxon>Flavobacteriaceae</taxon>
        <taxon>Flavivirga</taxon>
    </lineage>
</organism>
<evidence type="ECO:0000256" key="1">
    <source>
        <dbReference type="PROSITE-ProRule" id="PRU00339"/>
    </source>
</evidence>
<dbReference type="EMBL" id="JAUOEM010000004">
    <property type="protein sequence ID" value="MDO5988411.1"/>
    <property type="molecule type" value="Genomic_DNA"/>
</dbReference>
<comment type="caution">
    <text evidence="3">The sequence shown here is derived from an EMBL/GenBank/DDBJ whole genome shotgun (WGS) entry which is preliminary data.</text>
</comment>
<accession>A0ABT8X374</accession>
<dbReference type="SUPFAM" id="SSF55874">
    <property type="entry name" value="ATPase domain of HSP90 chaperone/DNA topoisomerase II/histidine kinase"/>
    <property type="match status" value="1"/>
</dbReference>
<dbReference type="InterPro" id="IPR036890">
    <property type="entry name" value="HATPase_C_sf"/>
</dbReference>
<dbReference type="InterPro" id="IPR019734">
    <property type="entry name" value="TPR_rpt"/>
</dbReference>
<evidence type="ECO:0008006" key="5">
    <source>
        <dbReference type="Google" id="ProtNLM"/>
    </source>
</evidence>
<dbReference type="Proteomes" id="UP001176891">
    <property type="component" value="Unassembled WGS sequence"/>
</dbReference>
<proteinExistence type="predicted"/>
<dbReference type="InterPro" id="IPR011990">
    <property type="entry name" value="TPR-like_helical_dom_sf"/>
</dbReference>
<dbReference type="SUPFAM" id="SSF48452">
    <property type="entry name" value="TPR-like"/>
    <property type="match status" value="1"/>
</dbReference>
<gene>
    <name evidence="3" type="ORF">Q4Q39_13445</name>
</gene>
<dbReference type="PROSITE" id="PS50005">
    <property type="entry name" value="TPR"/>
    <property type="match status" value="1"/>
</dbReference>
<feature type="repeat" description="TPR" evidence="1">
    <location>
        <begin position="115"/>
        <end position="148"/>
    </location>
</feature>
<reference evidence="3" key="1">
    <citation type="submission" date="2023-07" db="EMBL/GenBank/DDBJ databases">
        <title>Two novel species in the genus Flavivirga.</title>
        <authorList>
            <person name="Kwon K."/>
        </authorList>
    </citation>
    <scope>NUCLEOTIDE SEQUENCE</scope>
    <source>
        <strain evidence="3">KACC 14157</strain>
    </source>
</reference>
<keyword evidence="2" id="KW-1133">Transmembrane helix</keyword>